<keyword evidence="2" id="KW-1185">Reference proteome</keyword>
<sequence length="319" mass="35349">MLQFGKNGDFTIVQFTDIHWKNGEPGDEQSYALMKRVIEVEKPDLVVFTGDVIHSEACHDPFASYREAVKAATESGVKWAAVFGNHDADAHDVSKEQLIALQQELPGCVTEAGPQLEDRLGNCCLEIRSGDGQRPAAALYLLDSGGHTDHPVGGYQWITHGQIGWYKERAGRLQRGNGGVPVPALAFFHIPLPEYNQLWDYHTCYGVNYEGMGCPKVNSGLFTAFLETGDVRGVFAGHDHVNDFWGELHGIRLHYGRASGCGEYGQEGAYGKEGMLRGARVIRLDEENPAEFATWLRLEDGSVVETQPVHPPEKVWKRI</sequence>
<evidence type="ECO:0000313" key="2">
    <source>
        <dbReference type="Proteomes" id="UP001631969"/>
    </source>
</evidence>
<name>A0ACC7NYT7_9BACL</name>
<proteinExistence type="predicted"/>
<protein>
    <submittedName>
        <fullName evidence="1">Metallophosphoesterase family protein</fullName>
    </submittedName>
</protein>
<gene>
    <name evidence="1" type="ORF">ACI1P1_16705</name>
</gene>
<comment type="caution">
    <text evidence="1">The sequence shown here is derived from an EMBL/GenBank/DDBJ whole genome shotgun (WGS) entry which is preliminary data.</text>
</comment>
<evidence type="ECO:0000313" key="1">
    <source>
        <dbReference type="EMBL" id="MFM9329938.1"/>
    </source>
</evidence>
<dbReference type="Proteomes" id="UP001631969">
    <property type="component" value="Unassembled WGS sequence"/>
</dbReference>
<reference evidence="1" key="1">
    <citation type="submission" date="2024-12" db="EMBL/GenBank/DDBJ databases">
        <authorList>
            <person name="Wu N."/>
        </authorList>
    </citation>
    <scope>NUCLEOTIDE SEQUENCE</scope>
    <source>
        <strain evidence="1">P15</strain>
    </source>
</reference>
<dbReference type="EMBL" id="JBJURJ010000010">
    <property type="protein sequence ID" value="MFM9329938.1"/>
    <property type="molecule type" value="Genomic_DNA"/>
</dbReference>
<organism evidence="1 2">
    <name type="scientific">Paenibacillus mesotrionivorans</name>
    <dbReference type="NCBI Taxonomy" id="3160968"/>
    <lineage>
        <taxon>Bacteria</taxon>
        <taxon>Bacillati</taxon>
        <taxon>Bacillota</taxon>
        <taxon>Bacilli</taxon>
        <taxon>Bacillales</taxon>
        <taxon>Paenibacillaceae</taxon>
        <taxon>Paenibacillus</taxon>
    </lineage>
</organism>
<accession>A0ACC7NYT7</accession>